<evidence type="ECO:0000259" key="4">
    <source>
        <dbReference type="Pfam" id="PF08241"/>
    </source>
</evidence>
<dbReference type="Pfam" id="PF08241">
    <property type="entry name" value="Methyltransf_11"/>
    <property type="match status" value="1"/>
</dbReference>
<dbReference type="PANTHER" id="PTHR44942:SF4">
    <property type="entry name" value="METHYLTRANSFERASE TYPE 11 DOMAIN-CONTAINING PROTEIN"/>
    <property type="match status" value="1"/>
</dbReference>
<gene>
    <name evidence="5" type="ORF">HQ394_07590</name>
</gene>
<dbReference type="GO" id="GO:0008757">
    <property type="term" value="F:S-adenosylmethionine-dependent methyltransferase activity"/>
    <property type="evidence" value="ECO:0007669"/>
    <property type="project" value="InterPro"/>
</dbReference>
<comment type="similarity">
    <text evidence="1">Belongs to the methyltransferase superfamily.</text>
</comment>
<dbReference type="InterPro" id="IPR051052">
    <property type="entry name" value="Diverse_substrate_MTase"/>
</dbReference>
<dbReference type="SUPFAM" id="SSF53335">
    <property type="entry name" value="S-adenosyl-L-methionine-dependent methyltransferases"/>
    <property type="match status" value="1"/>
</dbReference>
<protein>
    <submittedName>
        <fullName evidence="5">Class I SAM-dependent methyltransferase</fullName>
    </submittedName>
</protein>
<evidence type="ECO:0000313" key="5">
    <source>
        <dbReference type="EMBL" id="QNT69218.1"/>
    </source>
</evidence>
<dbReference type="Proteomes" id="UP000516369">
    <property type="component" value="Chromosome"/>
</dbReference>
<dbReference type="GO" id="GO:0032259">
    <property type="term" value="P:methylation"/>
    <property type="evidence" value="ECO:0007669"/>
    <property type="project" value="UniProtKB-KW"/>
</dbReference>
<keyword evidence="3 5" id="KW-0808">Transferase</keyword>
<dbReference type="Gene3D" id="3.40.50.150">
    <property type="entry name" value="Vaccinia Virus protein VP39"/>
    <property type="match status" value="1"/>
</dbReference>
<keyword evidence="6" id="KW-1185">Reference proteome</keyword>
<evidence type="ECO:0000256" key="2">
    <source>
        <dbReference type="ARBA" id="ARBA00022603"/>
    </source>
</evidence>
<dbReference type="KEGG" id="dvn:HQ394_07590"/>
<dbReference type="AlphaFoldDB" id="A0A7H1N0I2"/>
<accession>A0A7H1N0I2</accession>
<evidence type="ECO:0000313" key="6">
    <source>
        <dbReference type="Proteomes" id="UP000516369"/>
    </source>
</evidence>
<keyword evidence="2 5" id="KW-0489">Methyltransferase</keyword>
<dbReference type="InterPro" id="IPR013216">
    <property type="entry name" value="Methyltransf_11"/>
</dbReference>
<evidence type="ECO:0000256" key="1">
    <source>
        <dbReference type="ARBA" id="ARBA00008361"/>
    </source>
</evidence>
<dbReference type="PANTHER" id="PTHR44942">
    <property type="entry name" value="METHYLTRANSF_11 DOMAIN-CONTAINING PROTEIN"/>
    <property type="match status" value="1"/>
</dbReference>
<reference evidence="5 6" key="1">
    <citation type="submission" date="2020-05" db="EMBL/GenBank/DDBJ databases">
        <title>Complete closed genome sequence of Defluviicoccus vanus.</title>
        <authorList>
            <person name="Bessarab I."/>
            <person name="Arumugam K."/>
            <person name="Maszenan A.M."/>
            <person name="Seviour R.J."/>
            <person name="Williams R.B."/>
        </authorList>
    </citation>
    <scope>NUCLEOTIDE SEQUENCE [LARGE SCALE GENOMIC DNA]</scope>
    <source>
        <strain evidence="5 6">Ben 114</strain>
    </source>
</reference>
<dbReference type="EMBL" id="CP053923">
    <property type="protein sequence ID" value="QNT69218.1"/>
    <property type="molecule type" value="Genomic_DNA"/>
</dbReference>
<name>A0A7H1N0I2_9PROT</name>
<proteinExistence type="inferred from homology"/>
<organism evidence="5 6">
    <name type="scientific">Defluviicoccus vanus</name>
    <dbReference type="NCBI Taxonomy" id="111831"/>
    <lineage>
        <taxon>Bacteria</taxon>
        <taxon>Pseudomonadati</taxon>
        <taxon>Pseudomonadota</taxon>
        <taxon>Alphaproteobacteria</taxon>
        <taxon>Rhodospirillales</taxon>
        <taxon>Rhodospirillaceae</taxon>
        <taxon>Defluviicoccus</taxon>
    </lineage>
</organism>
<feature type="domain" description="Methyltransferase type 11" evidence="4">
    <location>
        <begin position="2"/>
        <end position="87"/>
    </location>
</feature>
<dbReference type="CDD" id="cd02440">
    <property type="entry name" value="AdoMet_MTases"/>
    <property type="match status" value="1"/>
</dbReference>
<evidence type="ECO:0000256" key="3">
    <source>
        <dbReference type="ARBA" id="ARBA00022679"/>
    </source>
</evidence>
<sequence>MTRLLTKRGVHVTGIEVSPRHLQEVRSKPHVGDEHYIQGLAEDLPITSRSVDIVLYFNSLHHIDKDGLPKAMVEAARVLKSGGILYVCEPLAEGAYFEVMKPVHDETAVRQEALAILRLAPEFGLLLEKTVNYTDLVKLRDFDAFHDRLTSINPHVRERFIELEDVIHANFNRLGQETADGWAFEQPMRACLLRRV</sequence>
<dbReference type="InterPro" id="IPR029063">
    <property type="entry name" value="SAM-dependent_MTases_sf"/>
</dbReference>